<dbReference type="RefSeq" id="WP_175453141.1">
    <property type="nucleotide sequence ID" value="NZ_FNFH01000007.1"/>
</dbReference>
<protein>
    <submittedName>
        <fullName evidence="1">Probable phosphoglycerate mutase</fullName>
    </submittedName>
</protein>
<dbReference type="PANTHER" id="PTHR48100">
    <property type="entry name" value="BROAD-SPECIFICITY PHOSPHATASE YOR283W-RELATED"/>
    <property type="match status" value="1"/>
</dbReference>
<dbReference type="InterPro" id="IPR050275">
    <property type="entry name" value="PGM_Phosphatase"/>
</dbReference>
<dbReference type="AlphaFoldDB" id="A0A1G9E5Q2"/>
<dbReference type="STRING" id="658219.SAMN05216212_3028"/>
<gene>
    <name evidence="1" type="ORF">SAMN05216212_3028</name>
</gene>
<dbReference type="Pfam" id="PF00300">
    <property type="entry name" value="His_Phos_1"/>
    <property type="match status" value="1"/>
</dbReference>
<evidence type="ECO:0000313" key="2">
    <source>
        <dbReference type="Proteomes" id="UP000199305"/>
    </source>
</evidence>
<reference evidence="2" key="1">
    <citation type="submission" date="2016-10" db="EMBL/GenBank/DDBJ databases">
        <authorList>
            <person name="Varghese N."/>
            <person name="Submissions S."/>
        </authorList>
    </citation>
    <scope>NUCLEOTIDE SEQUENCE [LARGE SCALE GENOMIC DNA]</scope>
    <source>
        <strain evidence="2">CGMCC 1.10658</strain>
    </source>
</reference>
<dbReference type="GO" id="GO:0016791">
    <property type="term" value="F:phosphatase activity"/>
    <property type="evidence" value="ECO:0007669"/>
    <property type="project" value="TreeGrafter"/>
</dbReference>
<dbReference type="InterPro" id="IPR029033">
    <property type="entry name" value="His_PPase_superfam"/>
</dbReference>
<dbReference type="SUPFAM" id="SSF53254">
    <property type="entry name" value="Phosphoglycerate mutase-like"/>
    <property type="match status" value="1"/>
</dbReference>
<dbReference type="EMBL" id="FNFH01000007">
    <property type="protein sequence ID" value="SDK71407.1"/>
    <property type="molecule type" value="Genomic_DNA"/>
</dbReference>
<keyword evidence="2" id="KW-1185">Reference proteome</keyword>
<sequence>MTKILLIRHGEAAKAPGVADPPLTERGLEQAEALAHVLGSGPRFHLVSSPKSRARQTAEPLAQLWQREIAITGDVTEIPSPPDLPLTERGQWIRSLLVAQWSQLQPHQLLWREGVIDYLSGLQQDTAVFCHFMVINSVVAHIRGASDICQFRPDYTSITELELRKGRLLLTRLGREKDSRIF</sequence>
<accession>A0A1G9E5Q2</accession>
<dbReference type="InterPro" id="IPR013078">
    <property type="entry name" value="His_Pase_superF_clade-1"/>
</dbReference>
<organism evidence="1 2">
    <name type="scientific">Microbulbifer yueqingensis</name>
    <dbReference type="NCBI Taxonomy" id="658219"/>
    <lineage>
        <taxon>Bacteria</taxon>
        <taxon>Pseudomonadati</taxon>
        <taxon>Pseudomonadota</taxon>
        <taxon>Gammaproteobacteria</taxon>
        <taxon>Cellvibrionales</taxon>
        <taxon>Microbulbiferaceae</taxon>
        <taxon>Microbulbifer</taxon>
    </lineage>
</organism>
<evidence type="ECO:0000313" key="1">
    <source>
        <dbReference type="EMBL" id="SDK71407.1"/>
    </source>
</evidence>
<dbReference type="Proteomes" id="UP000199305">
    <property type="component" value="Unassembled WGS sequence"/>
</dbReference>
<dbReference type="CDD" id="cd07067">
    <property type="entry name" value="HP_PGM_like"/>
    <property type="match status" value="1"/>
</dbReference>
<name>A0A1G9E5Q2_9GAMM</name>
<dbReference type="SMART" id="SM00855">
    <property type="entry name" value="PGAM"/>
    <property type="match status" value="1"/>
</dbReference>
<dbReference type="Gene3D" id="3.40.50.1240">
    <property type="entry name" value="Phosphoglycerate mutase-like"/>
    <property type="match status" value="1"/>
</dbReference>
<proteinExistence type="predicted"/>